<proteinExistence type="predicted"/>
<dbReference type="InterPro" id="IPR041698">
    <property type="entry name" value="Methyltransf_25"/>
</dbReference>
<dbReference type="EMBL" id="CP036262">
    <property type="protein sequence ID" value="QDS93161.1"/>
    <property type="molecule type" value="Genomic_DNA"/>
</dbReference>
<name>A0A517ME49_9BACT</name>
<gene>
    <name evidence="2" type="primary">cypM</name>
    <name evidence="2" type="ORF">FF011L_19180</name>
</gene>
<evidence type="ECO:0000313" key="3">
    <source>
        <dbReference type="Proteomes" id="UP000320672"/>
    </source>
</evidence>
<evidence type="ECO:0000259" key="1">
    <source>
        <dbReference type="Pfam" id="PF13649"/>
    </source>
</evidence>
<feature type="domain" description="Methyltransferase" evidence="1">
    <location>
        <begin position="47"/>
        <end position="139"/>
    </location>
</feature>
<accession>A0A517ME49</accession>
<dbReference type="OrthoDB" id="9811589at2"/>
<dbReference type="InterPro" id="IPR029063">
    <property type="entry name" value="SAM-dependent_MTases_sf"/>
</dbReference>
<dbReference type="Proteomes" id="UP000320672">
    <property type="component" value="Chromosome"/>
</dbReference>
<dbReference type="EC" id="2.1.1.-" evidence="2"/>
<organism evidence="2 3">
    <name type="scientific">Roseimaritima multifibrata</name>
    <dbReference type="NCBI Taxonomy" id="1930274"/>
    <lineage>
        <taxon>Bacteria</taxon>
        <taxon>Pseudomonadati</taxon>
        <taxon>Planctomycetota</taxon>
        <taxon>Planctomycetia</taxon>
        <taxon>Pirellulales</taxon>
        <taxon>Pirellulaceae</taxon>
        <taxon>Roseimaritima</taxon>
    </lineage>
</organism>
<dbReference type="Pfam" id="PF13649">
    <property type="entry name" value="Methyltransf_25"/>
    <property type="match status" value="1"/>
</dbReference>
<reference evidence="2 3" key="1">
    <citation type="submission" date="2019-02" db="EMBL/GenBank/DDBJ databases">
        <title>Deep-cultivation of Planctomycetes and their phenomic and genomic characterization uncovers novel biology.</title>
        <authorList>
            <person name="Wiegand S."/>
            <person name="Jogler M."/>
            <person name="Boedeker C."/>
            <person name="Pinto D."/>
            <person name="Vollmers J."/>
            <person name="Rivas-Marin E."/>
            <person name="Kohn T."/>
            <person name="Peeters S.H."/>
            <person name="Heuer A."/>
            <person name="Rast P."/>
            <person name="Oberbeckmann S."/>
            <person name="Bunk B."/>
            <person name="Jeske O."/>
            <person name="Meyerdierks A."/>
            <person name="Storesund J.E."/>
            <person name="Kallscheuer N."/>
            <person name="Luecker S."/>
            <person name="Lage O.M."/>
            <person name="Pohl T."/>
            <person name="Merkel B.J."/>
            <person name="Hornburger P."/>
            <person name="Mueller R.-W."/>
            <person name="Bruemmer F."/>
            <person name="Labrenz M."/>
            <person name="Spormann A.M."/>
            <person name="Op den Camp H."/>
            <person name="Overmann J."/>
            <person name="Amann R."/>
            <person name="Jetten M.S.M."/>
            <person name="Mascher T."/>
            <person name="Medema M.H."/>
            <person name="Devos D.P."/>
            <person name="Kaster A.-K."/>
            <person name="Ovreas L."/>
            <person name="Rohde M."/>
            <person name="Galperin M.Y."/>
            <person name="Jogler C."/>
        </authorList>
    </citation>
    <scope>NUCLEOTIDE SEQUENCE [LARGE SCALE GENOMIC DNA]</scope>
    <source>
        <strain evidence="2 3">FF011L</strain>
    </source>
</reference>
<dbReference type="AlphaFoldDB" id="A0A517ME49"/>
<dbReference type="Gene3D" id="3.40.50.150">
    <property type="entry name" value="Vaccinia Virus protein VP39"/>
    <property type="match status" value="1"/>
</dbReference>
<dbReference type="GO" id="GO:0010420">
    <property type="term" value="F:polyprenyldihydroxybenzoate methyltransferase activity"/>
    <property type="evidence" value="ECO:0007669"/>
    <property type="project" value="TreeGrafter"/>
</dbReference>
<keyword evidence="2" id="KW-0808">Transferase</keyword>
<keyword evidence="3" id="KW-1185">Reference proteome</keyword>
<protein>
    <submittedName>
        <fullName evidence="2">Cypemycin methyltransferase</fullName>
        <ecNumber evidence="2">2.1.1.-</ecNumber>
    </submittedName>
</protein>
<dbReference type="RefSeq" id="WP_145351333.1">
    <property type="nucleotide sequence ID" value="NZ_CP036262.1"/>
</dbReference>
<dbReference type="PANTHER" id="PTHR43464">
    <property type="entry name" value="METHYLTRANSFERASE"/>
    <property type="match status" value="1"/>
</dbReference>
<sequence>MTVSANWYDYPQYFDLVFRDENDDEVAFFKKAFEEHSKIPVKRLFEPGCGGGRLIVDMAAEGYEMTGLDISKPSLQYLKKRLKRRGLSAELIHGDMTSFQLEEPVDAAFCTFNTFRHLLTEEEAVKHLFSVASAIRPGGLYILGFHIIPLDADEECTERWKAKHSSTVVSVTLTVRNFNREARRESMRATLTAKRHAKKDGVSKVVKTIRCQTDFDLRLYTVPQVEAMLAKVELFEIAEIYDFDYDIETPRDLDDDLTDALFVLRRV</sequence>
<keyword evidence="2" id="KW-0489">Methyltransferase</keyword>
<dbReference type="PANTHER" id="PTHR43464:SF23">
    <property type="entry name" value="JUVENILE HORMONE ACID O-METHYLTRANSFERASE"/>
    <property type="match status" value="1"/>
</dbReference>
<dbReference type="KEGG" id="rml:FF011L_19180"/>
<dbReference type="SUPFAM" id="SSF53335">
    <property type="entry name" value="S-adenosyl-L-methionine-dependent methyltransferases"/>
    <property type="match status" value="1"/>
</dbReference>
<evidence type="ECO:0000313" key="2">
    <source>
        <dbReference type="EMBL" id="QDS93161.1"/>
    </source>
</evidence>
<dbReference type="Gene3D" id="2.20.25.110">
    <property type="entry name" value="S-adenosyl-L-methionine-dependent methyltransferases"/>
    <property type="match status" value="1"/>
</dbReference>
<dbReference type="GO" id="GO:0032259">
    <property type="term" value="P:methylation"/>
    <property type="evidence" value="ECO:0007669"/>
    <property type="project" value="UniProtKB-KW"/>
</dbReference>
<dbReference type="CDD" id="cd02440">
    <property type="entry name" value="AdoMet_MTases"/>
    <property type="match status" value="1"/>
</dbReference>